<dbReference type="Proteomes" id="UP000249688">
    <property type="component" value="Unassembled WGS sequence"/>
</dbReference>
<dbReference type="RefSeq" id="WP_146422971.1">
    <property type="nucleotide sequence ID" value="NZ_QKYU01000027.1"/>
</dbReference>
<dbReference type="SUPFAM" id="SSF49503">
    <property type="entry name" value="Cupredoxins"/>
    <property type="match status" value="1"/>
</dbReference>
<reference evidence="3 4" key="1">
    <citation type="submission" date="2018-06" db="EMBL/GenBank/DDBJ databases">
        <title>Genomic Encyclopedia of Archaeal and Bacterial Type Strains, Phase II (KMG-II): from individual species to whole genera.</title>
        <authorList>
            <person name="Goeker M."/>
        </authorList>
    </citation>
    <scope>NUCLEOTIDE SEQUENCE [LARGE SCALE GENOMIC DNA]</scope>
    <source>
        <strain evidence="3 4">DSM 24525</strain>
    </source>
</reference>
<evidence type="ECO:0008006" key="5">
    <source>
        <dbReference type="Google" id="ProtNLM"/>
    </source>
</evidence>
<name>A0A2W7IKC8_9PROT</name>
<evidence type="ECO:0000313" key="3">
    <source>
        <dbReference type="EMBL" id="PZW39827.1"/>
    </source>
</evidence>
<feature type="chain" id="PRO_5015883912" description="Cupredoxin-like copper-binding protein" evidence="2">
    <location>
        <begin position="25"/>
        <end position="183"/>
    </location>
</feature>
<organism evidence="3 4">
    <name type="scientific">Humitalea rosea</name>
    <dbReference type="NCBI Taxonomy" id="990373"/>
    <lineage>
        <taxon>Bacteria</taxon>
        <taxon>Pseudomonadati</taxon>
        <taxon>Pseudomonadota</taxon>
        <taxon>Alphaproteobacteria</taxon>
        <taxon>Acetobacterales</taxon>
        <taxon>Roseomonadaceae</taxon>
        <taxon>Humitalea</taxon>
    </lineage>
</organism>
<dbReference type="InterPro" id="IPR033138">
    <property type="entry name" value="Cu_oxidase_CS"/>
</dbReference>
<dbReference type="AlphaFoldDB" id="A0A2W7IKC8"/>
<keyword evidence="1" id="KW-0479">Metal-binding</keyword>
<comment type="caution">
    <text evidence="3">The sequence shown here is derived from an EMBL/GenBank/DDBJ whole genome shotgun (WGS) entry which is preliminary data.</text>
</comment>
<evidence type="ECO:0000256" key="1">
    <source>
        <dbReference type="ARBA" id="ARBA00022723"/>
    </source>
</evidence>
<keyword evidence="4" id="KW-1185">Reference proteome</keyword>
<dbReference type="GO" id="GO:0046872">
    <property type="term" value="F:metal ion binding"/>
    <property type="evidence" value="ECO:0007669"/>
    <property type="project" value="UniProtKB-KW"/>
</dbReference>
<feature type="signal peptide" evidence="2">
    <location>
        <begin position="1"/>
        <end position="24"/>
    </location>
</feature>
<evidence type="ECO:0000256" key="2">
    <source>
        <dbReference type="SAM" id="SignalP"/>
    </source>
</evidence>
<gene>
    <name evidence="3" type="ORF">C8P66_12730</name>
</gene>
<keyword evidence="2" id="KW-0732">Signal</keyword>
<accession>A0A2W7IKC8</accession>
<dbReference type="PROSITE" id="PS00079">
    <property type="entry name" value="MULTICOPPER_OXIDASE1"/>
    <property type="match status" value="1"/>
</dbReference>
<dbReference type="InterPro" id="IPR008972">
    <property type="entry name" value="Cupredoxin"/>
</dbReference>
<dbReference type="OrthoDB" id="9807821at2"/>
<sequence>MPRFLRPIATVLVALQALAAPALAASGTSSVKVELIDMSASAGAGPHAYDRRGRGWGMMGGGMMGGGGMTGGGMMGRGAMAIRADHATVPAGEVRFDVTNASRGMVHEMLVVAVESADAELPYDPATGKLDESRMRVLGEAEAMPANSSKTLVLTLAPGTYLLLCNVQGHYAAGMVTSLTVTP</sequence>
<protein>
    <recommendedName>
        <fullName evidence="5">Cupredoxin-like copper-binding protein</fullName>
    </recommendedName>
</protein>
<dbReference type="EMBL" id="QKYU01000027">
    <property type="protein sequence ID" value="PZW39827.1"/>
    <property type="molecule type" value="Genomic_DNA"/>
</dbReference>
<proteinExistence type="predicted"/>
<evidence type="ECO:0000313" key="4">
    <source>
        <dbReference type="Proteomes" id="UP000249688"/>
    </source>
</evidence>
<dbReference type="Gene3D" id="2.60.40.420">
    <property type="entry name" value="Cupredoxins - blue copper proteins"/>
    <property type="match status" value="1"/>
</dbReference>